<feature type="chain" id="PRO_5033022126" description="Beta-defensin-like domain-containing protein" evidence="1">
    <location>
        <begin position="23"/>
        <end position="65"/>
    </location>
</feature>
<evidence type="ECO:0000313" key="3">
    <source>
        <dbReference type="Ensembl" id="ENSACAP00000025144.1"/>
    </source>
</evidence>
<feature type="signal peptide" evidence="1">
    <location>
        <begin position="1"/>
        <end position="22"/>
    </location>
</feature>
<evidence type="ECO:0000256" key="1">
    <source>
        <dbReference type="SAM" id="SignalP"/>
    </source>
</evidence>
<reference evidence="3" key="2">
    <citation type="submission" date="2025-08" db="UniProtKB">
        <authorList>
            <consortium name="Ensembl"/>
        </authorList>
    </citation>
    <scope>IDENTIFICATION</scope>
</reference>
<accession>A0A803SQA4</accession>
<reference evidence="3" key="1">
    <citation type="submission" date="2009-12" db="EMBL/GenBank/DDBJ databases">
        <title>The Genome Sequence of Anolis carolinensis (Green Anole Lizard).</title>
        <authorList>
            <consortium name="The Genome Sequencing Platform"/>
            <person name="Di Palma F."/>
            <person name="Alfoldi J."/>
            <person name="Heiman D."/>
            <person name="Young S."/>
            <person name="Grabherr M."/>
            <person name="Johnson J."/>
            <person name="Lander E.S."/>
            <person name="Lindblad-Toh K."/>
        </authorList>
    </citation>
    <scope>NUCLEOTIDE SEQUENCE [LARGE SCALE GENOMIC DNA]</scope>
    <source>
        <strain evidence="3">JBL SC #1</strain>
    </source>
</reference>
<dbReference type="InParanoid" id="A0A803SQA4"/>
<evidence type="ECO:0000259" key="2">
    <source>
        <dbReference type="Pfam" id="PF00711"/>
    </source>
</evidence>
<dbReference type="GO" id="GO:0006952">
    <property type="term" value="P:defense response"/>
    <property type="evidence" value="ECO:0007669"/>
    <property type="project" value="InterPro"/>
</dbReference>
<evidence type="ECO:0000313" key="4">
    <source>
        <dbReference type="Proteomes" id="UP000001646"/>
    </source>
</evidence>
<dbReference type="InterPro" id="IPR001855">
    <property type="entry name" value="Defensin_beta-like"/>
</dbReference>
<dbReference type="Proteomes" id="UP000001646">
    <property type="component" value="Unplaced"/>
</dbReference>
<proteinExistence type="predicted"/>
<protein>
    <recommendedName>
        <fullName evidence="2">Beta-defensin-like domain-containing protein</fullName>
    </recommendedName>
</protein>
<reference evidence="3" key="3">
    <citation type="submission" date="2025-09" db="UniProtKB">
        <authorList>
            <consortium name="Ensembl"/>
        </authorList>
    </citation>
    <scope>IDENTIFICATION</scope>
</reference>
<organism evidence="3 4">
    <name type="scientific">Anolis carolinensis</name>
    <name type="common">Green anole</name>
    <name type="synonym">American chameleon</name>
    <dbReference type="NCBI Taxonomy" id="28377"/>
    <lineage>
        <taxon>Eukaryota</taxon>
        <taxon>Metazoa</taxon>
        <taxon>Chordata</taxon>
        <taxon>Craniata</taxon>
        <taxon>Vertebrata</taxon>
        <taxon>Euteleostomi</taxon>
        <taxon>Lepidosauria</taxon>
        <taxon>Squamata</taxon>
        <taxon>Bifurcata</taxon>
        <taxon>Unidentata</taxon>
        <taxon>Episquamata</taxon>
        <taxon>Toxicofera</taxon>
        <taxon>Iguania</taxon>
        <taxon>Dactyloidae</taxon>
        <taxon>Anolis</taxon>
    </lineage>
</organism>
<keyword evidence="1" id="KW-0732">Signal</keyword>
<feature type="domain" description="Beta-defensin-like" evidence="2">
    <location>
        <begin position="27"/>
        <end position="60"/>
    </location>
</feature>
<dbReference type="GeneTree" id="ENSGT01040000244462"/>
<name>A0A803SQA4_ANOCA</name>
<keyword evidence="4" id="KW-1185">Reference proteome</keyword>
<sequence>MKIYYIAVLIPCITFLIAPGNTEEIADTMACFKAQGDCVKKDCVLLKQIGTCDRQLLCCKGLAWQ</sequence>
<dbReference type="GO" id="GO:0005576">
    <property type="term" value="C:extracellular region"/>
    <property type="evidence" value="ECO:0007669"/>
    <property type="project" value="InterPro"/>
</dbReference>
<dbReference type="Ensembl" id="ENSACAT00000037001.1">
    <property type="protein sequence ID" value="ENSACAP00000025144.1"/>
    <property type="gene ID" value="ENSACAG00000044238.1"/>
</dbReference>
<dbReference type="AlphaFoldDB" id="A0A803SQA4"/>
<dbReference type="Pfam" id="PF00711">
    <property type="entry name" value="Defensin_beta"/>
    <property type="match status" value="1"/>
</dbReference>